<dbReference type="OrthoDB" id="7856862at2"/>
<dbReference type="EMBL" id="CP036532">
    <property type="protein sequence ID" value="QBK29400.1"/>
    <property type="molecule type" value="Genomic_DNA"/>
</dbReference>
<proteinExistence type="predicted"/>
<name>A0A4P6UZH9_9HYPH</name>
<dbReference type="Pfam" id="PF22278">
    <property type="entry name" value="DUF6958"/>
    <property type="match status" value="1"/>
</dbReference>
<dbReference type="GeneID" id="90765975"/>
<protein>
    <submittedName>
        <fullName evidence="1">Uncharacterized protein</fullName>
    </submittedName>
</protein>
<reference evidence="1 2" key="1">
    <citation type="journal article" date="2017" name="Int. J. Syst. Evol. Microbiol.">
        <title>Roseitalea porphyridii gen. nov., sp. nov., isolated from a red alga, and reclassification of Hoeflea suaedae Chung et al. 2013 as Pseudohoeflea suaedae gen. nov., comb. nov.</title>
        <authorList>
            <person name="Hyeon J.W."/>
            <person name="Jeong S.E."/>
            <person name="Baek K."/>
            <person name="Jeon C.O."/>
        </authorList>
    </citation>
    <scope>NUCLEOTIDE SEQUENCE [LARGE SCALE GENOMIC DNA]</scope>
    <source>
        <strain evidence="1 2">MA7-20</strain>
    </source>
</reference>
<keyword evidence="2" id="KW-1185">Reference proteome</keyword>
<accession>A0A4P6UZH9</accession>
<organism evidence="1 2">
    <name type="scientific">Roseitalea porphyridii</name>
    <dbReference type="NCBI Taxonomy" id="1852022"/>
    <lineage>
        <taxon>Bacteria</taxon>
        <taxon>Pseudomonadati</taxon>
        <taxon>Pseudomonadota</taxon>
        <taxon>Alphaproteobacteria</taxon>
        <taxon>Hyphomicrobiales</taxon>
        <taxon>Ahrensiaceae</taxon>
        <taxon>Roseitalea</taxon>
    </lineage>
</organism>
<dbReference type="Proteomes" id="UP000293719">
    <property type="component" value="Chromosome"/>
</dbReference>
<evidence type="ECO:0000313" key="2">
    <source>
        <dbReference type="Proteomes" id="UP000293719"/>
    </source>
</evidence>
<sequence>MADKVEVRNVNVPGRTERVDRAKYEAMRAAMLTILPDGPPGLTGKEVREAAKPHLPEALFPGGKTAGWWAKTVQLDLEARGLMARSASSPLRFWRTGTGAD</sequence>
<gene>
    <name evidence="1" type="ORF">E0E05_01595</name>
</gene>
<dbReference type="AlphaFoldDB" id="A0A4P6UZH9"/>
<dbReference type="KEGG" id="rpod:E0E05_01595"/>
<dbReference type="RefSeq" id="WP_131615103.1">
    <property type="nucleotide sequence ID" value="NZ_CP036532.1"/>
</dbReference>
<dbReference type="InterPro" id="IPR054233">
    <property type="entry name" value="DUF6958"/>
</dbReference>
<evidence type="ECO:0000313" key="1">
    <source>
        <dbReference type="EMBL" id="QBK29400.1"/>
    </source>
</evidence>